<organism evidence="1 2">
    <name type="scientific">Paracoccus onchidii</name>
    <dbReference type="NCBI Taxonomy" id="3017813"/>
    <lineage>
        <taxon>Bacteria</taxon>
        <taxon>Pseudomonadati</taxon>
        <taxon>Pseudomonadota</taxon>
        <taxon>Alphaproteobacteria</taxon>
        <taxon>Rhodobacterales</taxon>
        <taxon>Paracoccaceae</taxon>
        <taxon>Paracoccus</taxon>
    </lineage>
</organism>
<accession>A0ABT4ZFD4</accession>
<gene>
    <name evidence="1" type="ORF">PAF17_11120</name>
</gene>
<name>A0ABT4ZFD4_9RHOB</name>
<evidence type="ECO:0000313" key="1">
    <source>
        <dbReference type="EMBL" id="MDB6178053.1"/>
    </source>
</evidence>
<comment type="caution">
    <text evidence="1">The sequence shown here is derived from an EMBL/GenBank/DDBJ whole genome shotgun (WGS) entry which is preliminary data.</text>
</comment>
<keyword evidence="2" id="KW-1185">Reference proteome</keyword>
<proteinExistence type="predicted"/>
<dbReference type="EMBL" id="JAQBIE010000012">
    <property type="protein sequence ID" value="MDB6178053.1"/>
    <property type="molecule type" value="Genomic_DNA"/>
</dbReference>
<protein>
    <submittedName>
        <fullName evidence="1">Uncharacterized protein</fullName>
    </submittedName>
</protein>
<sequence>MAEHGDTRVIYAGYIEAPNWNVSLHMAQHERLVGFETFEKIQARLKGTAKAPARKNINENFPLRGFMLCDDLRVDQQCSAMRGICALLKHLRTRRARKRRSSKLKSRSISSLIGLSMPTEIP</sequence>
<dbReference type="Proteomes" id="UP001165641">
    <property type="component" value="Unassembled WGS sequence"/>
</dbReference>
<dbReference type="RefSeq" id="WP_271889173.1">
    <property type="nucleotide sequence ID" value="NZ_JAQBIE010000012.1"/>
</dbReference>
<evidence type="ECO:0000313" key="2">
    <source>
        <dbReference type="Proteomes" id="UP001165641"/>
    </source>
</evidence>
<reference evidence="1" key="1">
    <citation type="submission" date="2022-12" db="EMBL/GenBank/DDBJ databases">
        <title>Paracoccus onchidii sp. nov., isolated from a marine invertebrate from the South China Sea.</title>
        <authorList>
            <person name="Xu S."/>
            <person name="Liu Z."/>
            <person name="Xu Y."/>
        </authorList>
    </citation>
    <scope>NUCLEOTIDE SEQUENCE</scope>
    <source>
        <strain evidence="1">Z330</strain>
    </source>
</reference>